<keyword evidence="14" id="KW-0472">Membrane</keyword>
<keyword evidence="9" id="KW-0812">Transmembrane</keyword>
<evidence type="ECO:0000256" key="11">
    <source>
        <dbReference type="ARBA" id="ARBA00022777"/>
    </source>
</evidence>
<evidence type="ECO:0000256" key="14">
    <source>
        <dbReference type="ARBA" id="ARBA00023136"/>
    </source>
</evidence>
<comment type="similarity">
    <text evidence="2">Belongs to the CpsC/CapA family.</text>
</comment>
<sequence length="470" mass="52741">MEFSFKEIAALMVKRFLLISVCTFSGLFLFLLVSSFIVQPSYTASVQLYVNPNDKEATTATLSELDYAQKVVTTYINFLKTKVFYKQVADRSRLEYTPEEIRNMTNIYAVNNTEIFQVSVTSHSPDDSYQLVRVMQEVAPRLIKSIKDTAEISVVDPVVLPTSPSEPNILLNALIGGFLGFIISVAASFIWEIIDVNVKNQEDLTKKYSMPVLGNIPSFDEISRERTAVKRIMAKLQKSEQQKTDRPIDENTKFLVTEAYKAFRTNLRFSLRKEGCKKIIVSSPVPEDGKSTTSTNIAITIAQTNSRVLVLDCDLRKGRLHNFFGIKSSPGISDCLSGMIDVEETIYSTSHDNLYVMPMGSIPPNPTELMASKQMEDLIQKLEKEYDYIIMDTPPVNVVSDSLSLVKLVDGVVLVVREGMTSHPNIEGALTKYKFAETNLLGFVLNGVAHNSGKSYKSRYYYYNAGNNDD</sequence>
<evidence type="ECO:0000256" key="5">
    <source>
        <dbReference type="ARBA" id="ARBA00011903"/>
    </source>
</evidence>
<gene>
    <name evidence="19" type="ORF">acsn021_25290</name>
</gene>
<evidence type="ECO:0000256" key="3">
    <source>
        <dbReference type="ARBA" id="ARBA00007316"/>
    </source>
</evidence>
<keyword evidence="7" id="KW-0997">Cell inner membrane</keyword>
<dbReference type="InterPro" id="IPR025669">
    <property type="entry name" value="AAA_dom"/>
</dbReference>
<evidence type="ECO:0000256" key="10">
    <source>
        <dbReference type="ARBA" id="ARBA00022741"/>
    </source>
</evidence>
<evidence type="ECO:0000256" key="13">
    <source>
        <dbReference type="ARBA" id="ARBA00022989"/>
    </source>
</evidence>
<dbReference type="KEGG" id="acel:acsn021_25290"/>
<dbReference type="Pfam" id="PF02706">
    <property type="entry name" value="Wzz"/>
    <property type="match status" value="1"/>
</dbReference>
<protein>
    <recommendedName>
        <fullName evidence="5">non-specific protein-tyrosine kinase</fullName>
        <ecNumber evidence="5">2.7.10.2</ecNumber>
    </recommendedName>
</protein>
<feature type="domain" description="Polysaccharide chain length determinant N-terminal" evidence="17">
    <location>
        <begin position="2"/>
        <end position="90"/>
    </location>
</feature>
<evidence type="ECO:0000256" key="8">
    <source>
        <dbReference type="ARBA" id="ARBA00022679"/>
    </source>
</evidence>
<dbReference type="InterPro" id="IPR027417">
    <property type="entry name" value="P-loop_NTPase"/>
</dbReference>
<keyword evidence="6" id="KW-1003">Cell membrane</keyword>
<keyword evidence="10" id="KW-0547">Nucleotide-binding</keyword>
<feature type="domain" description="AAA" evidence="18">
    <location>
        <begin position="289"/>
        <end position="405"/>
    </location>
</feature>
<dbReference type="InterPro" id="IPR050445">
    <property type="entry name" value="Bact_polysacc_biosynth/exp"/>
</dbReference>
<dbReference type="GO" id="GO:0042802">
    <property type="term" value="F:identical protein binding"/>
    <property type="evidence" value="ECO:0007669"/>
    <property type="project" value="UniProtKB-ARBA"/>
</dbReference>
<evidence type="ECO:0000256" key="16">
    <source>
        <dbReference type="ARBA" id="ARBA00051245"/>
    </source>
</evidence>
<dbReference type="PANTHER" id="PTHR32309">
    <property type="entry name" value="TYROSINE-PROTEIN KINASE"/>
    <property type="match status" value="1"/>
</dbReference>
<dbReference type="SUPFAM" id="SSF52540">
    <property type="entry name" value="P-loop containing nucleoside triphosphate hydrolases"/>
    <property type="match status" value="1"/>
</dbReference>
<dbReference type="Pfam" id="PF13614">
    <property type="entry name" value="AAA_31"/>
    <property type="match status" value="1"/>
</dbReference>
<dbReference type="GO" id="GO:0004715">
    <property type="term" value="F:non-membrane spanning protein tyrosine kinase activity"/>
    <property type="evidence" value="ECO:0007669"/>
    <property type="project" value="UniProtKB-EC"/>
</dbReference>
<evidence type="ECO:0000259" key="17">
    <source>
        <dbReference type="Pfam" id="PF02706"/>
    </source>
</evidence>
<keyword evidence="15" id="KW-0829">Tyrosine-protein kinase</keyword>
<evidence type="ECO:0000259" key="18">
    <source>
        <dbReference type="Pfam" id="PF13614"/>
    </source>
</evidence>
<evidence type="ECO:0000256" key="15">
    <source>
        <dbReference type="ARBA" id="ARBA00023137"/>
    </source>
</evidence>
<comment type="similarity">
    <text evidence="3">Belongs to the CpsD/CapB family.</text>
</comment>
<dbReference type="FunFam" id="3.40.50.300:FF:000527">
    <property type="entry name" value="Tyrosine-protein kinase etk"/>
    <property type="match status" value="1"/>
</dbReference>
<keyword evidence="12" id="KW-0067">ATP-binding</keyword>
<comment type="subcellular location">
    <subcellularLocation>
        <location evidence="1">Cell inner membrane</location>
        <topology evidence="1">Multi-pass membrane protein</topology>
    </subcellularLocation>
</comment>
<keyword evidence="13" id="KW-1133">Transmembrane helix</keyword>
<dbReference type="InterPro" id="IPR005702">
    <property type="entry name" value="Wzc-like_C"/>
</dbReference>
<dbReference type="EC" id="2.7.10.2" evidence="5"/>
<dbReference type="NCBIfam" id="TIGR01007">
    <property type="entry name" value="eps_fam"/>
    <property type="match status" value="1"/>
</dbReference>
<dbReference type="RefSeq" id="WP_184088666.1">
    <property type="nucleotide sequence ID" value="NZ_AP023367.1"/>
</dbReference>
<evidence type="ECO:0000256" key="1">
    <source>
        <dbReference type="ARBA" id="ARBA00004429"/>
    </source>
</evidence>
<evidence type="ECO:0000256" key="2">
    <source>
        <dbReference type="ARBA" id="ARBA00006683"/>
    </source>
</evidence>
<evidence type="ECO:0000313" key="20">
    <source>
        <dbReference type="Proteomes" id="UP000515561"/>
    </source>
</evidence>
<evidence type="ECO:0000256" key="12">
    <source>
        <dbReference type="ARBA" id="ARBA00022840"/>
    </source>
</evidence>
<dbReference type="GO" id="GO:0005524">
    <property type="term" value="F:ATP binding"/>
    <property type="evidence" value="ECO:0007669"/>
    <property type="project" value="UniProtKB-KW"/>
</dbReference>
<comment type="catalytic activity">
    <reaction evidence="16">
        <text>L-tyrosyl-[protein] + ATP = O-phospho-L-tyrosyl-[protein] + ADP + H(+)</text>
        <dbReference type="Rhea" id="RHEA:10596"/>
        <dbReference type="Rhea" id="RHEA-COMP:10136"/>
        <dbReference type="Rhea" id="RHEA-COMP:20101"/>
        <dbReference type="ChEBI" id="CHEBI:15378"/>
        <dbReference type="ChEBI" id="CHEBI:30616"/>
        <dbReference type="ChEBI" id="CHEBI:46858"/>
        <dbReference type="ChEBI" id="CHEBI:61978"/>
        <dbReference type="ChEBI" id="CHEBI:456216"/>
        <dbReference type="EC" id="2.7.10.2"/>
    </reaction>
</comment>
<dbReference type="GO" id="GO:0005886">
    <property type="term" value="C:plasma membrane"/>
    <property type="evidence" value="ECO:0007669"/>
    <property type="project" value="UniProtKB-SubCell"/>
</dbReference>
<evidence type="ECO:0000256" key="6">
    <source>
        <dbReference type="ARBA" id="ARBA00022475"/>
    </source>
</evidence>
<comment type="similarity">
    <text evidence="4">Belongs to the etk/wzc family.</text>
</comment>
<keyword evidence="20" id="KW-1185">Reference proteome</keyword>
<proteinExistence type="inferred from homology"/>
<evidence type="ECO:0000256" key="4">
    <source>
        <dbReference type="ARBA" id="ARBA00008883"/>
    </source>
</evidence>
<evidence type="ECO:0000313" key="19">
    <source>
        <dbReference type="EMBL" id="BCJ94960.1"/>
    </source>
</evidence>
<keyword evidence="8" id="KW-0808">Transferase</keyword>
<keyword evidence="11" id="KW-0418">Kinase</keyword>
<dbReference type="AlphaFoldDB" id="A0A6S6R676"/>
<dbReference type="InterPro" id="IPR003856">
    <property type="entry name" value="LPS_length_determ_N"/>
</dbReference>
<dbReference type="Gene3D" id="3.40.50.300">
    <property type="entry name" value="P-loop containing nucleotide triphosphate hydrolases"/>
    <property type="match status" value="1"/>
</dbReference>
<accession>A0A6S6R676</accession>
<reference evidence="19 20" key="1">
    <citation type="journal article" date="2016" name="Int. J. Syst. Evol. Microbiol.">
        <title>Descriptions of Anaerotaenia torta gen. nov., sp. nov. and Anaerocolumna cellulosilytica gen. nov., sp. nov. isolated from a methanogenic reactor of cattle waste.</title>
        <authorList>
            <person name="Uek A."/>
            <person name="Ohtaki Y."/>
            <person name="Kaku N."/>
            <person name="Ueki K."/>
        </authorList>
    </citation>
    <scope>NUCLEOTIDE SEQUENCE [LARGE SCALE GENOMIC DNA]</scope>
    <source>
        <strain evidence="19 20">SN021</strain>
    </source>
</reference>
<dbReference type="EMBL" id="AP023367">
    <property type="protein sequence ID" value="BCJ94960.1"/>
    <property type="molecule type" value="Genomic_DNA"/>
</dbReference>
<organism evidence="19 20">
    <name type="scientific">Anaerocolumna cellulosilytica</name>
    <dbReference type="NCBI Taxonomy" id="433286"/>
    <lineage>
        <taxon>Bacteria</taxon>
        <taxon>Bacillati</taxon>
        <taxon>Bacillota</taxon>
        <taxon>Clostridia</taxon>
        <taxon>Lachnospirales</taxon>
        <taxon>Lachnospiraceae</taxon>
        <taxon>Anaerocolumna</taxon>
    </lineage>
</organism>
<evidence type="ECO:0000256" key="9">
    <source>
        <dbReference type="ARBA" id="ARBA00022692"/>
    </source>
</evidence>
<evidence type="ECO:0000256" key="7">
    <source>
        <dbReference type="ARBA" id="ARBA00022519"/>
    </source>
</evidence>
<dbReference type="CDD" id="cd05387">
    <property type="entry name" value="BY-kinase"/>
    <property type="match status" value="1"/>
</dbReference>
<dbReference type="Proteomes" id="UP000515561">
    <property type="component" value="Chromosome"/>
</dbReference>
<name>A0A6S6R676_9FIRM</name>
<dbReference type="PANTHER" id="PTHR32309:SF13">
    <property type="entry name" value="FERRIC ENTEROBACTIN TRANSPORT PROTEIN FEPE"/>
    <property type="match status" value="1"/>
</dbReference>